<dbReference type="Pfam" id="PF00001">
    <property type="entry name" value="7tm_1"/>
    <property type="match status" value="2"/>
</dbReference>
<dbReference type="PROSITE" id="PS50262">
    <property type="entry name" value="G_PROTEIN_RECEP_F1_2"/>
    <property type="match status" value="1"/>
</dbReference>
<evidence type="ECO:0000259" key="11">
    <source>
        <dbReference type="PROSITE" id="PS50888"/>
    </source>
</evidence>
<dbReference type="GO" id="GO:0042923">
    <property type="term" value="F:neuropeptide binding"/>
    <property type="evidence" value="ECO:0007669"/>
    <property type="project" value="TreeGrafter"/>
</dbReference>
<keyword evidence="7" id="KW-0807">Transducer</keyword>
<keyword evidence="3 9" id="KW-1133">Transmembrane helix</keyword>
<feature type="transmembrane region" description="Helical" evidence="9">
    <location>
        <begin position="406"/>
        <end position="431"/>
    </location>
</feature>
<evidence type="ECO:0000256" key="3">
    <source>
        <dbReference type="ARBA" id="ARBA00022989"/>
    </source>
</evidence>
<evidence type="ECO:0000256" key="8">
    <source>
        <dbReference type="SAM" id="MobiDB-lite"/>
    </source>
</evidence>
<accession>A0A915IQK4</accession>
<dbReference type="InterPro" id="IPR000276">
    <property type="entry name" value="GPCR_Rhodpsn"/>
</dbReference>
<reference evidence="13" key="1">
    <citation type="submission" date="2022-11" db="UniProtKB">
        <authorList>
            <consortium name="WormBaseParasite"/>
        </authorList>
    </citation>
    <scope>IDENTIFICATION</scope>
</reference>
<dbReference type="InterPro" id="IPR011598">
    <property type="entry name" value="bHLH_dom"/>
</dbReference>
<dbReference type="GO" id="GO:0008188">
    <property type="term" value="F:neuropeptide receptor activity"/>
    <property type="evidence" value="ECO:0007669"/>
    <property type="project" value="TreeGrafter"/>
</dbReference>
<evidence type="ECO:0000256" key="5">
    <source>
        <dbReference type="ARBA" id="ARBA00023136"/>
    </source>
</evidence>
<feature type="compositionally biased region" description="Basic and acidic residues" evidence="8">
    <location>
        <begin position="616"/>
        <end position="625"/>
    </location>
</feature>
<evidence type="ECO:0000313" key="12">
    <source>
        <dbReference type="Proteomes" id="UP000887565"/>
    </source>
</evidence>
<sequence length="900" mass="102376">MIDAAKTYKNGEEFELIELVRQKECLRNDVRRHKISAMSSRSLGNNSATTKNMSAECTDPENYFSDFTSFLTVRIIFLFFYVSIFCVGFVGNLSVIMKVTAQKKLHTARNIFLIGLMAADILLCLTALPVTPMVVMLKRWPLGEMLCKTIPMSQIAIFCKILAKFRKSLKNYTKRKSTEHKRRLRAAINDVEEEKCRSAQKLLASQRKKINFIISLMTAMSVIVTSFCLTAIAIDKFTHIVHYGRAPLTASLSLLVLAAIWVSATCVNVPLLLSFQLSDGAMYKDTYNGVLLCGHFCVETGWSSDQFRRGYGTVVMSVQFIIPLIIITFCYTRILSKVGRDMIAHNKKFSDSLSEAQRLEGIRKRRQVNYILLLMVIAFVCAWAPITILNILYDYNLVPSTIHEQYYFWFLLAHVIAMTTVIWNPVLFFWLTITKRKKAPAGTTVNVRIQNQSNNNNNSNNISSIINGCTLSAASNTPVNVGLWSFFTSPFRCGTRIRKGSLEAGSTYSASLDNLSTVVQSFWAPSLSSYDDSLILNTNHANHNRHFRHQLKGSTFCNFATCKIDSKSLIANSRNNNNNNNNFSSKKSISAKNSSNLLSSVSSSRRRNSRTSSSNSDRKSLDSKKSCLLLRPSTESSSKNRDKNNRLSKNRKKRNNEIRRKSKSLVSFKQVGLYSIDFEIIYAASVQSFVKRDPTRDQGPMDQIFRNYALQSPSFWHQDQSTSKIYHQKSFAPSNNDQTFQSFTFGQNLPFYSQEQHFSSSPPCSSHFSVVPKNFLSLDQSAPNSVNYSKKRKHKSLEMQMKQRRAANIRERRRMKSINSAFETLRKRIPAPDAPFEKRLSKVDTLRVAIKYIKDLQETLTRSKNANHTTCHDRLIDGGSPQTSGEQFHDFDDHNFDFMN</sequence>
<dbReference type="AlphaFoldDB" id="A0A915IQK4"/>
<dbReference type="Gene3D" id="1.20.1070.10">
    <property type="entry name" value="Rhodopsin 7-helix transmembrane proteins"/>
    <property type="match status" value="2"/>
</dbReference>
<keyword evidence="12" id="KW-1185">Reference proteome</keyword>
<evidence type="ECO:0000256" key="9">
    <source>
        <dbReference type="SAM" id="Phobius"/>
    </source>
</evidence>
<evidence type="ECO:0000256" key="2">
    <source>
        <dbReference type="ARBA" id="ARBA00022692"/>
    </source>
</evidence>
<protein>
    <submittedName>
        <fullName evidence="13">Uncharacterized protein</fullName>
    </submittedName>
</protein>
<keyword evidence="2 9" id="KW-0812">Transmembrane</keyword>
<feature type="domain" description="BHLH" evidence="11">
    <location>
        <begin position="802"/>
        <end position="856"/>
    </location>
</feature>
<feature type="transmembrane region" description="Helical" evidence="9">
    <location>
        <begin position="111"/>
        <end position="130"/>
    </location>
</feature>
<evidence type="ECO:0000256" key="6">
    <source>
        <dbReference type="ARBA" id="ARBA00023170"/>
    </source>
</evidence>
<feature type="transmembrane region" description="Helical" evidence="9">
    <location>
        <begin position="75"/>
        <end position="99"/>
    </location>
</feature>
<dbReference type="SUPFAM" id="SSF47459">
    <property type="entry name" value="HLH, helix-loop-helix DNA-binding domain"/>
    <property type="match status" value="1"/>
</dbReference>
<evidence type="ECO:0000259" key="10">
    <source>
        <dbReference type="PROSITE" id="PS50262"/>
    </source>
</evidence>
<dbReference type="GO" id="GO:0043005">
    <property type="term" value="C:neuron projection"/>
    <property type="evidence" value="ECO:0007669"/>
    <property type="project" value="TreeGrafter"/>
</dbReference>
<evidence type="ECO:0000256" key="4">
    <source>
        <dbReference type="ARBA" id="ARBA00023040"/>
    </source>
</evidence>
<dbReference type="GO" id="GO:0046983">
    <property type="term" value="F:protein dimerization activity"/>
    <property type="evidence" value="ECO:0007669"/>
    <property type="project" value="InterPro"/>
</dbReference>
<keyword evidence="5 9" id="KW-0472">Membrane</keyword>
<dbReference type="InterPro" id="IPR036638">
    <property type="entry name" value="HLH_DNA-bd_sf"/>
</dbReference>
<feature type="transmembrane region" description="Helical" evidence="9">
    <location>
        <begin position="254"/>
        <end position="275"/>
    </location>
</feature>
<feature type="domain" description="G-protein coupled receptors family 1 profile" evidence="10">
    <location>
        <begin position="91"/>
        <end position="428"/>
    </location>
</feature>
<dbReference type="CDD" id="cd15203">
    <property type="entry name" value="7tmA_NPYR-like"/>
    <property type="match status" value="1"/>
</dbReference>
<evidence type="ECO:0000256" key="7">
    <source>
        <dbReference type="ARBA" id="ARBA00023224"/>
    </source>
</evidence>
<dbReference type="GO" id="GO:0005886">
    <property type="term" value="C:plasma membrane"/>
    <property type="evidence" value="ECO:0007669"/>
    <property type="project" value="TreeGrafter"/>
</dbReference>
<name>A0A915IQK4_ROMCU</name>
<dbReference type="PRINTS" id="PR00237">
    <property type="entry name" value="GPCRRHODOPSN"/>
</dbReference>
<feature type="transmembrane region" description="Helical" evidence="9">
    <location>
        <begin position="210"/>
        <end position="234"/>
    </location>
</feature>
<feature type="region of interest" description="Disordered" evidence="8">
    <location>
        <begin position="571"/>
        <end position="658"/>
    </location>
</feature>
<dbReference type="PANTHER" id="PTHR24235:SF2">
    <property type="entry name" value="G-PROTEIN COUPLED RECEPTORS FAMILY 1 PROFILE DOMAIN-CONTAINING PROTEIN"/>
    <property type="match status" value="1"/>
</dbReference>
<dbReference type="PROSITE" id="PS50888">
    <property type="entry name" value="BHLH"/>
    <property type="match status" value="1"/>
</dbReference>
<dbReference type="SMART" id="SM00353">
    <property type="entry name" value="HLH"/>
    <property type="match status" value="1"/>
</dbReference>
<feature type="transmembrane region" description="Helical" evidence="9">
    <location>
        <begin position="310"/>
        <end position="332"/>
    </location>
</feature>
<dbReference type="Gene3D" id="4.10.280.10">
    <property type="entry name" value="Helix-loop-helix DNA-binding domain"/>
    <property type="match status" value="1"/>
</dbReference>
<keyword evidence="6" id="KW-0675">Receptor</keyword>
<dbReference type="Pfam" id="PF00010">
    <property type="entry name" value="HLH"/>
    <property type="match status" value="1"/>
</dbReference>
<dbReference type="InterPro" id="IPR017452">
    <property type="entry name" value="GPCR_Rhodpsn_7TM"/>
</dbReference>
<dbReference type="PANTHER" id="PTHR24235">
    <property type="entry name" value="NEUROPEPTIDE Y RECEPTOR"/>
    <property type="match status" value="1"/>
</dbReference>
<keyword evidence="4" id="KW-0297">G-protein coupled receptor</keyword>
<comment type="subcellular location">
    <subcellularLocation>
        <location evidence="1">Membrane</location>
        <topology evidence="1">Multi-pass membrane protein</topology>
    </subcellularLocation>
</comment>
<feature type="compositionally biased region" description="Low complexity" evidence="8">
    <location>
        <begin position="571"/>
        <end position="603"/>
    </location>
</feature>
<organism evidence="12 13">
    <name type="scientific">Romanomermis culicivorax</name>
    <name type="common">Nematode worm</name>
    <dbReference type="NCBI Taxonomy" id="13658"/>
    <lineage>
        <taxon>Eukaryota</taxon>
        <taxon>Metazoa</taxon>
        <taxon>Ecdysozoa</taxon>
        <taxon>Nematoda</taxon>
        <taxon>Enoplea</taxon>
        <taxon>Dorylaimia</taxon>
        <taxon>Mermithida</taxon>
        <taxon>Mermithoidea</taxon>
        <taxon>Mermithidae</taxon>
        <taxon>Romanomermis</taxon>
    </lineage>
</organism>
<dbReference type="Proteomes" id="UP000887565">
    <property type="component" value="Unplaced"/>
</dbReference>
<proteinExistence type="predicted"/>
<dbReference type="WBParaSite" id="nRc.2.0.1.t16091-RA">
    <property type="protein sequence ID" value="nRc.2.0.1.t16091-RA"/>
    <property type="gene ID" value="nRc.2.0.1.g16091"/>
</dbReference>
<feature type="transmembrane region" description="Helical" evidence="9">
    <location>
        <begin position="368"/>
        <end position="386"/>
    </location>
</feature>
<evidence type="ECO:0000313" key="13">
    <source>
        <dbReference type="WBParaSite" id="nRc.2.0.1.t16091-RA"/>
    </source>
</evidence>
<dbReference type="SUPFAM" id="SSF81321">
    <property type="entry name" value="Family A G protein-coupled receptor-like"/>
    <property type="match status" value="2"/>
</dbReference>
<evidence type="ECO:0000256" key="1">
    <source>
        <dbReference type="ARBA" id="ARBA00004141"/>
    </source>
</evidence>